<sequence length="133" mass="14949">MPDAIRKAMCSCRKVVLVCAGEPRRVYACACMECQRCTGTAFSYRAIYPDTAVVEQKGETKSWRRQGSSGAWLEQHFCADCGSVVFMRAEALKDAISVSAGCFEDQDFPPPQKLHWHERKHRWLCLEGVNEAG</sequence>
<evidence type="ECO:0000313" key="7">
    <source>
        <dbReference type="Proteomes" id="UP000070107"/>
    </source>
</evidence>
<dbReference type="PROSITE" id="PS51891">
    <property type="entry name" value="CENP_V_GFA"/>
    <property type="match status" value="1"/>
</dbReference>
<evidence type="ECO:0000256" key="1">
    <source>
        <dbReference type="ARBA" id="ARBA00005495"/>
    </source>
</evidence>
<evidence type="ECO:0000256" key="4">
    <source>
        <dbReference type="ARBA" id="ARBA00023239"/>
    </source>
</evidence>
<comment type="similarity">
    <text evidence="1">Belongs to the Gfa family.</text>
</comment>
<accession>A0A135HXR6</accession>
<dbReference type="Pfam" id="PF04828">
    <property type="entry name" value="GFA"/>
    <property type="match status" value="1"/>
</dbReference>
<dbReference type="EMBL" id="LNTU01000004">
    <property type="protein sequence ID" value="KXF77997.1"/>
    <property type="molecule type" value="Genomic_DNA"/>
</dbReference>
<keyword evidence="7" id="KW-1185">Reference proteome</keyword>
<gene>
    <name evidence="6" type="ORF">ATN84_24620</name>
</gene>
<dbReference type="RefSeq" id="WP_068881237.1">
    <property type="nucleotide sequence ID" value="NZ_LNTU01000004.1"/>
</dbReference>
<proteinExistence type="inferred from homology"/>
<dbReference type="InterPro" id="IPR006913">
    <property type="entry name" value="CENP-V/GFA"/>
</dbReference>
<evidence type="ECO:0000256" key="2">
    <source>
        <dbReference type="ARBA" id="ARBA00022723"/>
    </source>
</evidence>
<dbReference type="PANTHER" id="PTHR33337:SF40">
    <property type="entry name" value="CENP-V_GFA DOMAIN-CONTAINING PROTEIN-RELATED"/>
    <property type="match status" value="1"/>
</dbReference>
<feature type="domain" description="CENP-V/GFA" evidence="5">
    <location>
        <begin position="6"/>
        <end position="117"/>
    </location>
</feature>
<dbReference type="STRING" id="1494590.ATN84_24620"/>
<dbReference type="InterPro" id="IPR011057">
    <property type="entry name" value="Mss4-like_sf"/>
</dbReference>
<dbReference type="OrthoDB" id="9807246at2"/>
<evidence type="ECO:0000259" key="5">
    <source>
        <dbReference type="PROSITE" id="PS51891"/>
    </source>
</evidence>
<dbReference type="PANTHER" id="PTHR33337">
    <property type="entry name" value="GFA DOMAIN-CONTAINING PROTEIN"/>
    <property type="match status" value="1"/>
</dbReference>
<protein>
    <submittedName>
        <fullName evidence="6">Aldehyde-activating protein</fullName>
    </submittedName>
</protein>
<organism evidence="6 7">
    <name type="scientific">Paramesorhizobium deserti</name>
    <dbReference type="NCBI Taxonomy" id="1494590"/>
    <lineage>
        <taxon>Bacteria</taxon>
        <taxon>Pseudomonadati</taxon>
        <taxon>Pseudomonadota</taxon>
        <taxon>Alphaproteobacteria</taxon>
        <taxon>Hyphomicrobiales</taxon>
        <taxon>Phyllobacteriaceae</taxon>
        <taxon>Paramesorhizobium</taxon>
    </lineage>
</organism>
<dbReference type="SUPFAM" id="SSF51316">
    <property type="entry name" value="Mss4-like"/>
    <property type="match status" value="1"/>
</dbReference>
<keyword evidence="4" id="KW-0456">Lyase</keyword>
<name>A0A135HXR6_9HYPH</name>
<reference evidence="6 7" key="1">
    <citation type="submission" date="2015-11" db="EMBL/GenBank/DDBJ databases">
        <title>Draft genome sequence of Paramesorhizobium deserti A-3-E, a strain highly resistant to diverse beta-lactam antibiotics.</title>
        <authorList>
            <person name="Lv R."/>
            <person name="Yang X."/>
            <person name="Fang N."/>
            <person name="Guo J."/>
            <person name="Luo X."/>
            <person name="Peng F."/>
            <person name="Yang R."/>
            <person name="Cui Y."/>
            <person name="Fang C."/>
            <person name="Song Y."/>
        </authorList>
    </citation>
    <scope>NUCLEOTIDE SEQUENCE [LARGE SCALE GENOMIC DNA]</scope>
    <source>
        <strain evidence="6 7">A-3-E</strain>
    </source>
</reference>
<dbReference type="GO" id="GO:0046872">
    <property type="term" value="F:metal ion binding"/>
    <property type="evidence" value="ECO:0007669"/>
    <property type="project" value="UniProtKB-KW"/>
</dbReference>
<evidence type="ECO:0000256" key="3">
    <source>
        <dbReference type="ARBA" id="ARBA00022833"/>
    </source>
</evidence>
<dbReference type="GO" id="GO:0016846">
    <property type="term" value="F:carbon-sulfur lyase activity"/>
    <property type="evidence" value="ECO:0007669"/>
    <property type="project" value="InterPro"/>
</dbReference>
<dbReference type="Gene3D" id="3.90.1590.10">
    <property type="entry name" value="glutathione-dependent formaldehyde- activating enzyme (gfa)"/>
    <property type="match status" value="1"/>
</dbReference>
<keyword evidence="2" id="KW-0479">Metal-binding</keyword>
<dbReference type="Proteomes" id="UP000070107">
    <property type="component" value="Unassembled WGS sequence"/>
</dbReference>
<keyword evidence="3" id="KW-0862">Zinc</keyword>
<comment type="caution">
    <text evidence="6">The sequence shown here is derived from an EMBL/GenBank/DDBJ whole genome shotgun (WGS) entry which is preliminary data.</text>
</comment>
<dbReference type="AlphaFoldDB" id="A0A135HXR6"/>
<evidence type="ECO:0000313" key="6">
    <source>
        <dbReference type="EMBL" id="KXF77997.1"/>
    </source>
</evidence>